<sequence length="153" mass="17032">MSEFVVREALIPNLTQTTKEGVIREMVEALKRSGHIKANQVEPLVKALLKREQLGSTGIGHGVAIPHTKHESVQRPIGTVAVSHAGVDFQSIDNEPVYIFVLLISPVDRTGEHLRALENVTRNLRNETFCRFLRQATTAEEIWELILESEGSA</sequence>
<dbReference type="EMBL" id="AP011664">
    <property type="protein sequence ID" value="BAL53691.1"/>
    <property type="molecule type" value="Genomic_DNA"/>
</dbReference>
<name>H5SC05_9BACT</name>
<dbReference type="GO" id="GO:0005737">
    <property type="term" value="C:cytoplasm"/>
    <property type="evidence" value="ECO:0007669"/>
    <property type="project" value="UniProtKB-SubCell"/>
</dbReference>
<dbReference type="InterPro" id="IPR051541">
    <property type="entry name" value="PTS_SugarTrans_NitroReg"/>
</dbReference>
<evidence type="ECO:0000313" key="4">
    <source>
        <dbReference type="EMBL" id="BAL53691.1"/>
    </source>
</evidence>
<feature type="domain" description="PTS EIIA type-2" evidence="3">
    <location>
        <begin position="3"/>
        <end position="149"/>
    </location>
</feature>
<comment type="subcellular location">
    <subcellularLocation>
        <location evidence="1">Cytoplasm</location>
    </subcellularLocation>
</comment>
<gene>
    <name evidence="4" type="ORF">HGMM_F07G10C19</name>
</gene>
<evidence type="ECO:0000256" key="2">
    <source>
        <dbReference type="ARBA" id="ARBA00022679"/>
    </source>
</evidence>
<evidence type="ECO:0000259" key="3">
    <source>
        <dbReference type="PROSITE" id="PS51094"/>
    </source>
</evidence>
<reference evidence="4" key="1">
    <citation type="journal article" date="2005" name="Environ. Microbiol.">
        <title>Genetic and functional properties of uncultivated thermophilic crenarchaeotes from a subsurface gold mine as revealed by analysis of genome fragments.</title>
        <authorList>
            <person name="Nunoura T."/>
            <person name="Hirayama H."/>
            <person name="Takami H."/>
            <person name="Oida H."/>
            <person name="Nishi S."/>
            <person name="Shimamura S."/>
            <person name="Suzuki Y."/>
            <person name="Inagaki F."/>
            <person name="Takai K."/>
            <person name="Nealson K.H."/>
            <person name="Horikoshi K."/>
        </authorList>
    </citation>
    <scope>NUCLEOTIDE SEQUENCE</scope>
</reference>
<dbReference type="SUPFAM" id="SSF55804">
    <property type="entry name" value="Phoshotransferase/anion transport protein"/>
    <property type="match status" value="1"/>
</dbReference>
<dbReference type="PANTHER" id="PTHR47738">
    <property type="entry name" value="PTS SYSTEM FRUCTOSE-LIKE EIIA COMPONENT-RELATED"/>
    <property type="match status" value="1"/>
</dbReference>
<dbReference type="CDD" id="cd00211">
    <property type="entry name" value="PTS_IIA_fru"/>
    <property type="match status" value="1"/>
</dbReference>
<dbReference type="PANTHER" id="PTHR47738:SF2">
    <property type="entry name" value="PTS SYSTEM FRUCTOSE-LIKE EIIA COMPONENT"/>
    <property type="match status" value="1"/>
</dbReference>
<dbReference type="InterPro" id="IPR002178">
    <property type="entry name" value="PTS_EIIA_type-2_dom"/>
</dbReference>
<evidence type="ECO:0000256" key="1">
    <source>
        <dbReference type="ARBA" id="ARBA00004496"/>
    </source>
</evidence>
<dbReference type="Pfam" id="PF00359">
    <property type="entry name" value="PTS_EIIA_2"/>
    <property type="match status" value="1"/>
</dbReference>
<accession>H5SC05</accession>
<dbReference type="FunFam" id="3.40.930.10:FF:000009">
    <property type="entry name" value="PTS system, fructose specific IIABC component"/>
    <property type="match status" value="1"/>
</dbReference>
<organism evidence="4">
    <name type="scientific">uncultured Planctomycetota bacterium</name>
    <dbReference type="NCBI Taxonomy" id="120965"/>
    <lineage>
        <taxon>Bacteria</taxon>
        <taxon>Pseudomonadati</taxon>
        <taxon>Planctomycetota</taxon>
        <taxon>environmental samples</taxon>
    </lineage>
</organism>
<reference evidence="4" key="2">
    <citation type="journal article" date="2012" name="PLoS ONE">
        <title>A Deeply Branching Thermophilic Bacterium with an Ancient Acetyl-CoA Pathway Dominates a Subsurface Ecosystem.</title>
        <authorList>
            <person name="Takami H."/>
            <person name="Noguchi H."/>
            <person name="Takaki Y."/>
            <person name="Uchiyama I."/>
            <person name="Toyoda A."/>
            <person name="Nishi S."/>
            <person name="Chee G.-J."/>
            <person name="Arai W."/>
            <person name="Nunoura T."/>
            <person name="Itoh T."/>
            <person name="Hattori M."/>
            <person name="Takai K."/>
        </authorList>
    </citation>
    <scope>NUCLEOTIDE SEQUENCE</scope>
</reference>
<dbReference type="AlphaFoldDB" id="H5SC05"/>
<protein>
    <submittedName>
        <fullName evidence="4">PTS system, fructose-specific IIA component</fullName>
    </submittedName>
</protein>
<proteinExistence type="predicted"/>
<keyword evidence="2" id="KW-0808">Transferase</keyword>
<dbReference type="InterPro" id="IPR016152">
    <property type="entry name" value="PTrfase/Anion_transptr"/>
</dbReference>
<dbReference type="GO" id="GO:0016740">
    <property type="term" value="F:transferase activity"/>
    <property type="evidence" value="ECO:0007669"/>
    <property type="project" value="UniProtKB-KW"/>
</dbReference>
<dbReference type="PROSITE" id="PS51094">
    <property type="entry name" value="PTS_EIIA_TYPE_2"/>
    <property type="match status" value="1"/>
</dbReference>
<dbReference type="Gene3D" id="3.40.930.10">
    <property type="entry name" value="Mannitol-specific EII, Chain A"/>
    <property type="match status" value="1"/>
</dbReference>